<reference evidence="8" key="1">
    <citation type="submission" date="2025-08" db="UniProtKB">
        <authorList>
            <consortium name="Ensembl"/>
        </authorList>
    </citation>
    <scope>IDENTIFICATION</scope>
</reference>
<evidence type="ECO:0000256" key="6">
    <source>
        <dbReference type="ARBA" id="ARBA00047949"/>
    </source>
</evidence>
<comment type="function">
    <text evidence="1">Catalyzes the last step of tRNA splicing, the transfer of the splice junction 2'-phosphate from ligated tRNA to NAD to produce ADP-ribose 1''-2'' cyclic phosphate.</text>
</comment>
<dbReference type="PANTHER" id="PTHR12684:SF2">
    <property type="entry name" value="TRNA 2'-PHOSPHOTRANSFERASE 1"/>
    <property type="match status" value="1"/>
</dbReference>
<evidence type="ECO:0000256" key="5">
    <source>
        <dbReference type="ARBA" id="ARBA00023027"/>
    </source>
</evidence>
<dbReference type="InterPro" id="IPR042081">
    <property type="entry name" value="RNA_2'-PTrans_C"/>
</dbReference>
<name>A0A8C5QWY2_9ANUR</name>
<proteinExistence type="inferred from homology"/>
<comment type="similarity">
    <text evidence="2">Belongs to the KptA/TPT1 family.</text>
</comment>
<gene>
    <name evidence="8" type="primary">TRPT1</name>
</gene>
<accession>A0A8C5QWY2</accession>
<feature type="region of interest" description="Disordered" evidence="7">
    <location>
        <begin position="1"/>
        <end position="20"/>
    </location>
</feature>
<evidence type="ECO:0000256" key="7">
    <source>
        <dbReference type="SAM" id="MobiDB-lite"/>
    </source>
</evidence>
<keyword evidence="5" id="KW-0520">NAD</keyword>
<dbReference type="Ensembl" id="ENSLLET00000045697.1">
    <property type="protein sequence ID" value="ENSLLEP00000043938.1"/>
    <property type="gene ID" value="ENSLLEG00000027923.1"/>
</dbReference>
<evidence type="ECO:0000256" key="2">
    <source>
        <dbReference type="ARBA" id="ARBA00009836"/>
    </source>
</evidence>
<dbReference type="AlphaFoldDB" id="A0A8C5QWY2"/>
<comment type="catalytic activity">
    <reaction evidence="6">
        <text>2'-phospho-[ligated tRNA] + NAD(+) = mature tRNA + ADP-alpha-D-ribose 1'',2''-cyclic phosphate + nicotinamide</text>
        <dbReference type="Rhea" id="RHEA:23324"/>
        <dbReference type="Rhea" id="RHEA-COMP:11106"/>
        <dbReference type="Rhea" id="RHEA-COMP:11107"/>
        <dbReference type="ChEBI" id="CHEBI:17154"/>
        <dbReference type="ChEBI" id="CHEBI:57540"/>
        <dbReference type="ChEBI" id="CHEBI:76596"/>
        <dbReference type="ChEBI" id="CHEBI:82883"/>
        <dbReference type="ChEBI" id="CHEBI:85027"/>
        <dbReference type="EC" id="2.7.1.160"/>
    </reaction>
</comment>
<dbReference type="Gene3D" id="3.20.170.30">
    <property type="match status" value="1"/>
</dbReference>
<reference evidence="8" key="2">
    <citation type="submission" date="2025-09" db="UniProtKB">
        <authorList>
            <consortium name="Ensembl"/>
        </authorList>
    </citation>
    <scope>IDENTIFICATION</scope>
</reference>
<dbReference type="InterPro" id="IPR002745">
    <property type="entry name" value="Ptrans_KptA/Tpt1"/>
</dbReference>
<evidence type="ECO:0000256" key="4">
    <source>
        <dbReference type="ARBA" id="ARBA00022679"/>
    </source>
</evidence>
<keyword evidence="4" id="KW-0808">Transferase</keyword>
<protein>
    <recommendedName>
        <fullName evidence="3">2'-phosphotransferase</fullName>
        <ecNumber evidence="3">2.7.1.160</ecNumber>
    </recommendedName>
</protein>
<feature type="compositionally biased region" description="Basic residues" evidence="7">
    <location>
        <begin position="1"/>
        <end position="14"/>
    </location>
</feature>
<keyword evidence="9" id="KW-1185">Reference proteome</keyword>
<dbReference type="GO" id="GO:0000215">
    <property type="term" value="F:tRNA 2'-phosphotransferase activity"/>
    <property type="evidence" value="ECO:0007669"/>
    <property type="project" value="UniProtKB-EC"/>
</dbReference>
<organism evidence="8 9">
    <name type="scientific">Leptobrachium leishanense</name>
    <name type="common">Leishan spiny toad</name>
    <dbReference type="NCBI Taxonomy" id="445787"/>
    <lineage>
        <taxon>Eukaryota</taxon>
        <taxon>Metazoa</taxon>
        <taxon>Chordata</taxon>
        <taxon>Craniata</taxon>
        <taxon>Vertebrata</taxon>
        <taxon>Euteleostomi</taxon>
        <taxon>Amphibia</taxon>
        <taxon>Batrachia</taxon>
        <taxon>Anura</taxon>
        <taxon>Pelobatoidea</taxon>
        <taxon>Megophryidae</taxon>
        <taxon>Leptobrachium</taxon>
    </lineage>
</organism>
<sequence length="221" mass="24899">MEKPRSSNRKRQPHGKAQDPDVHLSKLLSYALRHGAVSLRLPIGSDGFIPISSLLALPQFRSYSQQDIERVVSCNDKQRFTLRHSECSGGMEIRANQGHTLQVEVELTPVGEELPHQAIHGTFLRHWPSIRNYGLSRMKRTHIHLSTELPGEGKGVISGMRNDCEVAIFIDLEKAVADGINFFWSSNHVLLTPGNTDGVLLPKYFQKVLQLKPQRQILPLK</sequence>
<dbReference type="GO" id="GO:0006388">
    <property type="term" value="P:tRNA splicing, via endonucleolytic cleavage and ligation"/>
    <property type="evidence" value="ECO:0007669"/>
    <property type="project" value="TreeGrafter"/>
</dbReference>
<evidence type="ECO:0000256" key="3">
    <source>
        <dbReference type="ARBA" id="ARBA00012007"/>
    </source>
</evidence>
<dbReference type="EC" id="2.7.1.160" evidence="3"/>
<dbReference type="InterPro" id="IPR042080">
    <property type="entry name" value="RNA_2'-PTrans_N"/>
</dbReference>
<dbReference type="Proteomes" id="UP000694569">
    <property type="component" value="Unplaced"/>
</dbReference>
<dbReference type="Gene3D" id="1.10.10.970">
    <property type="entry name" value="RNA 2'-phosphotransferase, Tpt1/KptA family, N-terminal domain"/>
    <property type="match status" value="1"/>
</dbReference>
<evidence type="ECO:0000256" key="1">
    <source>
        <dbReference type="ARBA" id="ARBA00003343"/>
    </source>
</evidence>
<evidence type="ECO:0000313" key="9">
    <source>
        <dbReference type="Proteomes" id="UP000694569"/>
    </source>
</evidence>
<dbReference type="SUPFAM" id="SSF56399">
    <property type="entry name" value="ADP-ribosylation"/>
    <property type="match status" value="1"/>
</dbReference>
<dbReference type="Pfam" id="PF01885">
    <property type="entry name" value="PTS_2-RNA"/>
    <property type="match status" value="1"/>
</dbReference>
<dbReference type="OrthoDB" id="419694at2759"/>
<dbReference type="PANTHER" id="PTHR12684">
    <property type="entry name" value="PUTATIVE PHOSPHOTRANSFERASE"/>
    <property type="match status" value="1"/>
</dbReference>
<evidence type="ECO:0000313" key="8">
    <source>
        <dbReference type="Ensembl" id="ENSLLEP00000043938.1"/>
    </source>
</evidence>
<dbReference type="GeneTree" id="ENSGT00390000002731"/>